<evidence type="ECO:0000256" key="5">
    <source>
        <dbReference type="ARBA" id="ARBA00023239"/>
    </source>
</evidence>
<dbReference type="AlphaFoldDB" id="A0A4V6EP65"/>
<dbReference type="Proteomes" id="UP000306409">
    <property type="component" value="Chromosome"/>
</dbReference>
<evidence type="ECO:0000256" key="6">
    <source>
        <dbReference type="PIRSR" id="PIRSR602129-50"/>
    </source>
</evidence>
<keyword evidence="5 7" id="KW-0456">Lyase</keyword>
<dbReference type="Pfam" id="PF00282">
    <property type="entry name" value="Pyridoxal_deC"/>
    <property type="match status" value="1"/>
</dbReference>
<evidence type="ECO:0000313" key="8">
    <source>
        <dbReference type="EMBL" id="QNU68464.1"/>
    </source>
</evidence>
<dbReference type="GO" id="GO:0004058">
    <property type="term" value="F:aromatic-L-amino-acid decarboxylase activity"/>
    <property type="evidence" value="ECO:0007669"/>
    <property type="project" value="UniProtKB-ARBA"/>
</dbReference>
<evidence type="ECO:0000256" key="2">
    <source>
        <dbReference type="ARBA" id="ARBA00009533"/>
    </source>
</evidence>
<dbReference type="InterPro" id="IPR002129">
    <property type="entry name" value="PyrdxlP-dep_de-COase"/>
</dbReference>
<dbReference type="Gene3D" id="3.40.640.10">
    <property type="entry name" value="Type I PLP-dependent aspartate aminotransferase-like (Major domain)"/>
    <property type="match status" value="1"/>
</dbReference>
<reference evidence="8 9" key="1">
    <citation type="submission" date="2020-09" db="EMBL/GenBank/DDBJ databases">
        <title>Characterization and genome sequencing of Ruminiclostridium sp. nov. MA18.</title>
        <authorList>
            <person name="Rettenmaier R."/>
            <person name="Kowollik M.-L."/>
            <person name="Liebl W."/>
            <person name="Zverlov V."/>
        </authorList>
    </citation>
    <scope>NUCLEOTIDE SEQUENCE [LARGE SCALE GENOMIC DNA]</scope>
    <source>
        <strain evidence="8 9">MA18</strain>
    </source>
</reference>
<evidence type="ECO:0000256" key="7">
    <source>
        <dbReference type="RuleBase" id="RU000382"/>
    </source>
</evidence>
<dbReference type="PANTHER" id="PTHR45677:SF8">
    <property type="entry name" value="CYSTEINE SULFINIC ACID DECARBOXYLASE"/>
    <property type="match status" value="1"/>
</dbReference>
<comment type="similarity">
    <text evidence="2 7">Belongs to the group II decarboxylase family.</text>
</comment>
<keyword evidence="9" id="KW-1185">Reference proteome</keyword>
<organism evidence="8 9">
    <name type="scientific">Ruminiclostridium herbifermentans</name>
    <dbReference type="NCBI Taxonomy" id="2488810"/>
    <lineage>
        <taxon>Bacteria</taxon>
        <taxon>Bacillati</taxon>
        <taxon>Bacillota</taxon>
        <taxon>Clostridia</taxon>
        <taxon>Eubacteriales</taxon>
        <taxon>Oscillospiraceae</taxon>
        <taxon>Ruminiclostridium</taxon>
    </lineage>
</organism>
<dbReference type="OrthoDB" id="3335676at2"/>
<dbReference type="PANTHER" id="PTHR45677">
    <property type="entry name" value="GLUTAMATE DECARBOXYLASE-RELATED"/>
    <property type="match status" value="1"/>
</dbReference>
<accession>A0A4V6EP65</accession>
<evidence type="ECO:0000313" key="9">
    <source>
        <dbReference type="Proteomes" id="UP000306409"/>
    </source>
</evidence>
<proteinExistence type="inferred from homology"/>
<comment type="cofactor">
    <cofactor evidence="1 6 7">
        <name>pyridoxal 5'-phosphate</name>
        <dbReference type="ChEBI" id="CHEBI:597326"/>
    </cofactor>
</comment>
<dbReference type="GO" id="GO:0019752">
    <property type="term" value="P:carboxylic acid metabolic process"/>
    <property type="evidence" value="ECO:0007669"/>
    <property type="project" value="InterPro"/>
</dbReference>
<sequence>MKGMSKIIRYFQDPNSKDISRYMEMISSLDSFVSKQVDTDKSRLNGEIECSYYDYLKGCKLSLESREPTEVFEEISELFKGTVRWNYPGTMININPPANLPAAAAGSYTMLINPNFAQDMLTGNLIKSELETCKYLAELAGWDWEDSHGVFTFGGKSTVMYAVKVGLQKCSQDISKNGIKGDIFVVSTSQGHPCHAEVCDWLGIGKSNCLKLPVDDNGRMLIEESEKIISERIKKGGILACILANGGTTLQLTVDPIKEVVEMRDRLAEKFSLNYLPHVHVDSVIGWTWLFFENYDFNRNTLSFDAKVLSKIRSMYLRISQITYADSFAADFHKTGFCPYTSSVFMSRDKAQIFKLGDVHPIELDELEYGNYSPFQYTMELSRAGTGPISALTTLKCFGYEGFQKVIGSLMTVGEYIKDSLKKNCEFEVINDKTEGFVTLFIIKQPGENLKYNDISDMDSESAAGIAEYIYHFFLYLIDKQAKGECSISLEYSEGYDVTKSGVKIGVLKAFPMSPLANKENMTGIIKELFDLKMEYDKCRDDFSPYEVLHRPRAFVCR</sequence>
<evidence type="ECO:0000256" key="3">
    <source>
        <dbReference type="ARBA" id="ARBA00022793"/>
    </source>
</evidence>
<dbReference type="KEGG" id="rher:EHE19_008730"/>
<dbReference type="EMBL" id="CP061336">
    <property type="protein sequence ID" value="QNU68464.1"/>
    <property type="molecule type" value="Genomic_DNA"/>
</dbReference>
<evidence type="ECO:0000256" key="1">
    <source>
        <dbReference type="ARBA" id="ARBA00001933"/>
    </source>
</evidence>
<protein>
    <submittedName>
        <fullName evidence="8">Uncharacterized protein</fullName>
    </submittedName>
</protein>
<name>A0A4V6EP65_9FIRM</name>
<dbReference type="RefSeq" id="WP_137696306.1">
    <property type="nucleotide sequence ID" value="NZ_CP061336.1"/>
</dbReference>
<dbReference type="SUPFAM" id="SSF53383">
    <property type="entry name" value="PLP-dependent transferases"/>
    <property type="match status" value="1"/>
</dbReference>
<gene>
    <name evidence="8" type="ORF">EHE19_008730</name>
</gene>
<keyword evidence="4 6" id="KW-0663">Pyridoxal phosphate</keyword>
<feature type="modified residue" description="N6-(pyridoxal phosphate)lysine" evidence="6">
    <location>
        <position position="334"/>
    </location>
</feature>
<dbReference type="InterPro" id="IPR015421">
    <property type="entry name" value="PyrdxlP-dep_Trfase_major"/>
</dbReference>
<dbReference type="InterPro" id="IPR015424">
    <property type="entry name" value="PyrdxlP-dep_Trfase"/>
</dbReference>
<dbReference type="GO" id="GO:0030170">
    <property type="term" value="F:pyridoxal phosphate binding"/>
    <property type="evidence" value="ECO:0007669"/>
    <property type="project" value="InterPro"/>
</dbReference>
<keyword evidence="3" id="KW-0210">Decarboxylase</keyword>
<dbReference type="GO" id="GO:0005737">
    <property type="term" value="C:cytoplasm"/>
    <property type="evidence" value="ECO:0007669"/>
    <property type="project" value="TreeGrafter"/>
</dbReference>
<evidence type="ECO:0000256" key="4">
    <source>
        <dbReference type="ARBA" id="ARBA00022898"/>
    </source>
</evidence>